<evidence type="ECO:0000313" key="6">
    <source>
        <dbReference type="EMBL" id="MQS00884.1"/>
    </source>
</evidence>
<evidence type="ECO:0000256" key="4">
    <source>
        <dbReference type="ARBA" id="ARBA00022840"/>
    </source>
</evidence>
<feature type="domain" description="UvrD-like helicase C-terminal" evidence="5">
    <location>
        <begin position="484"/>
        <end position="559"/>
    </location>
</feature>
<dbReference type="Pfam" id="PF13245">
    <property type="entry name" value="AAA_19"/>
    <property type="match status" value="1"/>
</dbReference>
<dbReference type="PANTHER" id="PTHR11070:SF3">
    <property type="entry name" value="DNA 3'-5' HELICASE"/>
    <property type="match status" value="1"/>
</dbReference>
<dbReference type="GO" id="GO:0000725">
    <property type="term" value="P:recombinational repair"/>
    <property type="evidence" value="ECO:0007669"/>
    <property type="project" value="TreeGrafter"/>
</dbReference>
<evidence type="ECO:0000256" key="2">
    <source>
        <dbReference type="ARBA" id="ARBA00022801"/>
    </source>
</evidence>
<proteinExistence type="predicted"/>
<dbReference type="InterPro" id="IPR014017">
    <property type="entry name" value="DNA_helicase_UvrD-like_C"/>
</dbReference>
<accession>A0A5P0YKI8</accession>
<gene>
    <name evidence="6" type="ORF">FNX44_003120</name>
</gene>
<dbReference type="InterPro" id="IPR027417">
    <property type="entry name" value="P-loop_NTPase"/>
</dbReference>
<evidence type="ECO:0000256" key="1">
    <source>
        <dbReference type="ARBA" id="ARBA00022741"/>
    </source>
</evidence>
<dbReference type="GO" id="GO:0043138">
    <property type="term" value="F:3'-5' DNA helicase activity"/>
    <property type="evidence" value="ECO:0007669"/>
    <property type="project" value="TreeGrafter"/>
</dbReference>
<keyword evidence="4" id="KW-0067">ATP-binding</keyword>
<reference evidence="6 7" key="1">
    <citation type="submission" date="2019-10" db="EMBL/GenBank/DDBJ databases">
        <title>Streptomyces sp. nov., a novel actinobacterium isolated from alkaline environment.</title>
        <authorList>
            <person name="Golinska P."/>
        </authorList>
    </citation>
    <scope>NUCLEOTIDE SEQUENCE [LARGE SCALE GENOMIC DNA]</scope>
    <source>
        <strain evidence="6 7">OF1</strain>
    </source>
</reference>
<organism evidence="6 7">
    <name type="scientific">Streptomyces alkaliterrae</name>
    <dbReference type="NCBI Taxonomy" id="2213162"/>
    <lineage>
        <taxon>Bacteria</taxon>
        <taxon>Bacillati</taxon>
        <taxon>Actinomycetota</taxon>
        <taxon>Actinomycetes</taxon>
        <taxon>Kitasatosporales</taxon>
        <taxon>Streptomycetaceae</taxon>
        <taxon>Streptomyces</taxon>
    </lineage>
</organism>
<dbReference type="RefSeq" id="WP_143646364.1">
    <property type="nucleotide sequence ID" value="NZ_VJYK02000017.1"/>
</dbReference>
<keyword evidence="3" id="KW-0347">Helicase</keyword>
<evidence type="ECO:0000313" key="7">
    <source>
        <dbReference type="Proteomes" id="UP000320857"/>
    </source>
</evidence>
<dbReference type="SUPFAM" id="SSF52540">
    <property type="entry name" value="P-loop containing nucleoside triphosphate hydrolases"/>
    <property type="match status" value="1"/>
</dbReference>
<evidence type="ECO:0000256" key="3">
    <source>
        <dbReference type="ARBA" id="ARBA00022806"/>
    </source>
</evidence>
<keyword evidence="1" id="KW-0547">Nucleotide-binding</keyword>
<dbReference type="PANTHER" id="PTHR11070">
    <property type="entry name" value="UVRD / RECB / PCRA DNA HELICASE FAMILY MEMBER"/>
    <property type="match status" value="1"/>
</dbReference>
<keyword evidence="7" id="KW-1185">Reference proteome</keyword>
<dbReference type="AlphaFoldDB" id="A0A5P0YKI8"/>
<name>A0A5P0YKI8_9ACTN</name>
<dbReference type="Gene3D" id="3.40.50.300">
    <property type="entry name" value="P-loop containing nucleotide triphosphate hydrolases"/>
    <property type="match status" value="2"/>
</dbReference>
<dbReference type="GO" id="GO:0003677">
    <property type="term" value="F:DNA binding"/>
    <property type="evidence" value="ECO:0007669"/>
    <property type="project" value="InterPro"/>
</dbReference>
<comment type="caution">
    <text evidence="6">The sequence shown here is derived from an EMBL/GenBank/DDBJ whole genome shotgun (WGS) entry which is preliminary data.</text>
</comment>
<dbReference type="Pfam" id="PF13361">
    <property type="entry name" value="UvrD_C"/>
    <property type="match status" value="1"/>
</dbReference>
<evidence type="ECO:0000259" key="5">
    <source>
        <dbReference type="Pfam" id="PF13361"/>
    </source>
</evidence>
<dbReference type="OrthoDB" id="9810135at2"/>
<dbReference type="GO" id="GO:0005524">
    <property type="term" value="F:ATP binding"/>
    <property type="evidence" value="ECO:0007669"/>
    <property type="project" value="InterPro"/>
</dbReference>
<protein>
    <submittedName>
        <fullName evidence="6">AAA family ATPase</fullName>
    </submittedName>
</protein>
<keyword evidence="2" id="KW-0378">Hydrolase</keyword>
<dbReference type="InterPro" id="IPR000212">
    <property type="entry name" value="DNA_helicase_UvrD/REP"/>
</dbReference>
<dbReference type="EMBL" id="VJYK02000017">
    <property type="protein sequence ID" value="MQS00884.1"/>
    <property type="molecule type" value="Genomic_DNA"/>
</dbReference>
<dbReference type="GO" id="GO:0005829">
    <property type="term" value="C:cytosol"/>
    <property type="evidence" value="ECO:0007669"/>
    <property type="project" value="TreeGrafter"/>
</dbReference>
<dbReference type="Proteomes" id="UP000320857">
    <property type="component" value="Unassembled WGS sequence"/>
</dbReference>
<sequence length="594" mass="67457">MKVTTFQDDATANQESRHALREILASLDSRRNFKLEAGAGAGKTHSLIDTLRHILENRPEYLPREGQQVACVTYTNVARDEIVSRTDASPHVFAGTIHGFLCEIISSFQKTLSQEIGTLPGWKQLLTEEGSVDGCSVSYDLGFRRVRDGVAWLHHDDIPALATRLFERKKFRSLVADRFPIIFVDEYQDTPAGLAEAMIGNTASLPTGSTYGFFGDHWQQIYDRTCGKIDHLPVTAIDKRANWRSSPAVVSLLNHMRPELPQAPVPGRKTGSVVIYQTNSWTGPRGARSRKGQIPDLTLKETLRHVAEDARLRNQIPRGEPLKTLMLTHSSIASELGFGQVNEVFKYNDDYVRKQDDVMAFLLETLEPACELFHTKRFGLMLETLKRSRPRMRNRSDKTGWADLFHRIDEARDIGTVGDVLDIVLEQKYFSPSRAIHDRQRKWTEALSSLRAGEVLSEPRQIVEYGKLRDVPYHQIIALRDYVNEKTPFSTQHGVKGEEYPSVLAVFGGWTRYNFPKMLADFPRSQSLDDEDRKRFERSRNLFYVACSRAQENLVMLFTTELSEEALKTLEEWVGPSNIIAVDYSPDGTPRITV</sequence>